<dbReference type="SUPFAM" id="SSF55785">
    <property type="entry name" value="PYP-like sensor domain (PAS domain)"/>
    <property type="match status" value="1"/>
</dbReference>
<feature type="domain" description="PAC" evidence="15">
    <location>
        <begin position="244"/>
        <end position="294"/>
    </location>
</feature>
<keyword evidence="12" id="KW-0472">Membrane</keyword>
<keyword evidence="6" id="KW-0808">Transferase</keyword>
<dbReference type="CDD" id="cd06225">
    <property type="entry name" value="HAMP"/>
    <property type="match status" value="1"/>
</dbReference>
<evidence type="ECO:0000256" key="3">
    <source>
        <dbReference type="ARBA" id="ARBA00006402"/>
    </source>
</evidence>
<dbReference type="SUPFAM" id="SSF55874">
    <property type="entry name" value="ATPase domain of HSP90 chaperone/DNA topoisomerase II/histidine kinase"/>
    <property type="match status" value="1"/>
</dbReference>
<dbReference type="InterPro" id="IPR000700">
    <property type="entry name" value="PAS-assoc_C"/>
</dbReference>
<keyword evidence="12" id="KW-1133">Transmembrane helix</keyword>
<dbReference type="FunFam" id="3.30.565.10:FF:000010">
    <property type="entry name" value="Sensor histidine kinase RcsC"/>
    <property type="match status" value="1"/>
</dbReference>
<dbReference type="Pfam" id="PF00072">
    <property type="entry name" value="Response_reg"/>
    <property type="match status" value="1"/>
</dbReference>
<dbReference type="GO" id="GO:0005886">
    <property type="term" value="C:plasma membrane"/>
    <property type="evidence" value="ECO:0007669"/>
    <property type="project" value="TreeGrafter"/>
</dbReference>
<protein>
    <recommendedName>
        <fullName evidence="9">Circadian input-output histidine kinase CikA</fullName>
        <ecNumber evidence="4">2.7.13.3</ecNumber>
    </recommendedName>
</protein>
<evidence type="ECO:0000313" key="18">
    <source>
        <dbReference type="Proteomes" id="UP001204953"/>
    </source>
</evidence>
<dbReference type="PANTHER" id="PTHR43047:SF63">
    <property type="entry name" value="HISTIDINE KINASE"/>
    <property type="match status" value="1"/>
</dbReference>
<dbReference type="Gene3D" id="3.40.50.2300">
    <property type="match status" value="1"/>
</dbReference>
<evidence type="ECO:0000256" key="4">
    <source>
        <dbReference type="ARBA" id="ARBA00012438"/>
    </source>
</evidence>
<feature type="domain" description="Response regulatory" evidence="14">
    <location>
        <begin position="597"/>
        <end position="713"/>
    </location>
</feature>
<dbReference type="PANTHER" id="PTHR43047">
    <property type="entry name" value="TWO-COMPONENT HISTIDINE PROTEIN KINASE"/>
    <property type="match status" value="1"/>
</dbReference>
<dbReference type="RefSeq" id="WP_254013534.1">
    <property type="nucleotide sequence ID" value="NZ_JAMZMM010000240.1"/>
</dbReference>
<feature type="modified residue" description="4-aspartylphosphate" evidence="10">
    <location>
        <position position="646"/>
    </location>
</feature>
<dbReference type="EC" id="2.7.13.3" evidence="4"/>
<dbReference type="AlphaFoldDB" id="A0AAE3GU99"/>
<dbReference type="Gene3D" id="3.30.565.10">
    <property type="entry name" value="Histidine kinase-like ATPase, C-terminal domain"/>
    <property type="match status" value="1"/>
</dbReference>
<comment type="subcellular location">
    <subcellularLocation>
        <location evidence="2">Membrane</location>
    </subcellularLocation>
</comment>
<keyword evidence="5 10" id="KW-0597">Phosphoprotein</keyword>
<evidence type="ECO:0000256" key="6">
    <source>
        <dbReference type="ARBA" id="ARBA00022679"/>
    </source>
</evidence>
<feature type="coiled-coil region" evidence="11">
    <location>
        <begin position="285"/>
        <end position="319"/>
    </location>
</feature>
<proteinExistence type="inferred from homology"/>
<keyword evidence="12" id="KW-0812">Transmembrane</keyword>
<dbReference type="FunFam" id="1.10.287.130:FF:000145">
    <property type="entry name" value="Sensory transduction histidine kinase"/>
    <property type="match status" value="1"/>
</dbReference>
<dbReference type="Gene3D" id="3.30.450.20">
    <property type="entry name" value="PAS domain"/>
    <property type="match status" value="1"/>
</dbReference>
<keyword evidence="8" id="KW-0902">Two-component regulatory system</keyword>
<evidence type="ECO:0000256" key="10">
    <source>
        <dbReference type="PROSITE-ProRule" id="PRU00169"/>
    </source>
</evidence>
<dbReference type="InterPro" id="IPR003594">
    <property type="entry name" value="HATPase_dom"/>
</dbReference>
<keyword evidence="18" id="KW-1185">Reference proteome</keyword>
<evidence type="ECO:0000256" key="12">
    <source>
        <dbReference type="SAM" id="Phobius"/>
    </source>
</evidence>
<feature type="domain" description="HAMP" evidence="16">
    <location>
        <begin position="110"/>
        <end position="162"/>
    </location>
</feature>
<dbReference type="Proteomes" id="UP001204953">
    <property type="component" value="Unassembled WGS sequence"/>
</dbReference>
<dbReference type="Pfam" id="PF02518">
    <property type="entry name" value="HATPase_c"/>
    <property type="match status" value="1"/>
</dbReference>
<comment type="similarity">
    <text evidence="3">In the N-terminal section; belongs to the phytochrome family.</text>
</comment>
<dbReference type="InterPro" id="IPR011006">
    <property type="entry name" value="CheY-like_superfamily"/>
</dbReference>
<evidence type="ECO:0000259" key="14">
    <source>
        <dbReference type="PROSITE" id="PS50110"/>
    </source>
</evidence>
<reference evidence="17" key="1">
    <citation type="submission" date="2022-06" db="EMBL/GenBank/DDBJ databases">
        <title>New cyanobacteria of genus Symplocastrum in benthos of Lake Baikal.</title>
        <authorList>
            <person name="Sorokovikova E."/>
            <person name="Tikhonova I."/>
            <person name="Krasnopeev A."/>
            <person name="Evseev P."/>
            <person name="Gladkikh A."/>
            <person name="Belykh O."/>
        </authorList>
    </citation>
    <scope>NUCLEOTIDE SEQUENCE</scope>
    <source>
        <strain evidence="17">BBK-W-15</strain>
    </source>
</reference>
<feature type="domain" description="Histidine kinase" evidence="13">
    <location>
        <begin position="319"/>
        <end position="567"/>
    </location>
</feature>
<dbReference type="InterPro" id="IPR035965">
    <property type="entry name" value="PAS-like_dom_sf"/>
</dbReference>
<dbReference type="InterPro" id="IPR036890">
    <property type="entry name" value="HATPase_C_sf"/>
</dbReference>
<dbReference type="Gene3D" id="6.10.340.10">
    <property type="match status" value="1"/>
</dbReference>
<dbReference type="GO" id="GO:0000155">
    <property type="term" value="F:phosphorelay sensor kinase activity"/>
    <property type="evidence" value="ECO:0007669"/>
    <property type="project" value="InterPro"/>
</dbReference>
<dbReference type="CDD" id="cd00082">
    <property type="entry name" value="HisKA"/>
    <property type="match status" value="1"/>
</dbReference>
<dbReference type="SMART" id="SM00448">
    <property type="entry name" value="REC"/>
    <property type="match status" value="1"/>
</dbReference>
<dbReference type="PROSITE" id="PS50110">
    <property type="entry name" value="RESPONSE_REGULATORY"/>
    <property type="match status" value="1"/>
</dbReference>
<dbReference type="SMART" id="SM00388">
    <property type="entry name" value="HisKA"/>
    <property type="match status" value="1"/>
</dbReference>
<evidence type="ECO:0000256" key="1">
    <source>
        <dbReference type="ARBA" id="ARBA00000085"/>
    </source>
</evidence>
<evidence type="ECO:0000313" key="17">
    <source>
        <dbReference type="EMBL" id="MCP2730781.1"/>
    </source>
</evidence>
<dbReference type="PROSITE" id="PS50113">
    <property type="entry name" value="PAC"/>
    <property type="match status" value="1"/>
</dbReference>
<dbReference type="PRINTS" id="PR00344">
    <property type="entry name" value="BCTRLSENSOR"/>
</dbReference>
<dbReference type="InterPro" id="IPR004358">
    <property type="entry name" value="Sig_transdc_His_kin-like_C"/>
</dbReference>
<evidence type="ECO:0000256" key="8">
    <source>
        <dbReference type="ARBA" id="ARBA00023012"/>
    </source>
</evidence>
<comment type="caution">
    <text evidence="17">The sequence shown here is derived from an EMBL/GenBank/DDBJ whole genome shotgun (WGS) entry which is preliminary data.</text>
</comment>
<dbReference type="InterPro" id="IPR003661">
    <property type="entry name" value="HisK_dim/P_dom"/>
</dbReference>
<dbReference type="SUPFAM" id="SSF52172">
    <property type="entry name" value="CheY-like"/>
    <property type="match status" value="1"/>
</dbReference>
<evidence type="ECO:0000259" key="15">
    <source>
        <dbReference type="PROSITE" id="PS50113"/>
    </source>
</evidence>
<accession>A0AAE3GU99</accession>
<dbReference type="PROSITE" id="PS50109">
    <property type="entry name" value="HIS_KIN"/>
    <property type="match status" value="1"/>
</dbReference>
<name>A0AAE3GU99_9CYAN</name>
<dbReference type="InterPro" id="IPR001789">
    <property type="entry name" value="Sig_transdc_resp-reg_receiver"/>
</dbReference>
<evidence type="ECO:0000256" key="9">
    <source>
        <dbReference type="ARBA" id="ARBA00074306"/>
    </source>
</evidence>
<dbReference type="EMBL" id="JAMZMM010000240">
    <property type="protein sequence ID" value="MCP2730781.1"/>
    <property type="molecule type" value="Genomic_DNA"/>
</dbReference>
<dbReference type="Pfam" id="PF00672">
    <property type="entry name" value="HAMP"/>
    <property type="match status" value="1"/>
</dbReference>
<evidence type="ECO:0000256" key="7">
    <source>
        <dbReference type="ARBA" id="ARBA00022777"/>
    </source>
</evidence>
<dbReference type="InterPro" id="IPR036097">
    <property type="entry name" value="HisK_dim/P_sf"/>
</dbReference>
<dbReference type="Gene3D" id="1.10.287.130">
    <property type="match status" value="1"/>
</dbReference>
<dbReference type="SUPFAM" id="SSF158472">
    <property type="entry name" value="HAMP domain-like"/>
    <property type="match status" value="1"/>
</dbReference>
<dbReference type="CDD" id="cd16922">
    <property type="entry name" value="HATPase_EvgS-ArcB-TorS-like"/>
    <property type="match status" value="1"/>
</dbReference>
<dbReference type="GO" id="GO:0009927">
    <property type="term" value="F:histidine phosphotransfer kinase activity"/>
    <property type="evidence" value="ECO:0007669"/>
    <property type="project" value="TreeGrafter"/>
</dbReference>
<keyword evidence="7" id="KW-0418">Kinase</keyword>
<comment type="catalytic activity">
    <reaction evidence="1">
        <text>ATP + protein L-histidine = ADP + protein N-phospho-L-histidine.</text>
        <dbReference type="EC" id="2.7.13.3"/>
    </reaction>
</comment>
<dbReference type="SMART" id="SM00387">
    <property type="entry name" value="HATPase_c"/>
    <property type="match status" value="1"/>
</dbReference>
<evidence type="ECO:0000256" key="2">
    <source>
        <dbReference type="ARBA" id="ARBA00004370"/>
    </source>
</evidence>
<organism evidence="17 18">
    <name type="scientific">Limnofasciculus baicalensis BBK-W-15</name>
    <dbReference type="NCBI Taxonomy" id="2699891"/>
    <lineage>
        <taxon>Bacteria</taxon>
        <taxon>Bacillati</taxon>
        <taxon>Cyanobacteriota</taxon>
        <taxon>Cyanophyceae</taxon>
        <taxon>Coleofasciculales</taxon>
        <taxon>Coleofasciculaceae</taxon>
        <taxon>Limnofasciculus</taxon>
        <taxon>Limnofasciculus baicalensis</taxon>
    </lineage>
</organism>
<dbReference type="PROSITE" id="PS50885">
    <property type="entry name" value="HAMP"/>
    <property type="match status" value="1"/>
</dbReference>
<evidence type="ECO:0000259" key="13">
    <source>
        <dbReference type="PROSITE" id="PS50109"/>
    </source>
</evidence>
<dbReference type="Pfam" id="PF00512">
    <property type="entry name" value="HisKA"/>
    <property type="match status" value="1"/>
</dbReference>
<gene>
    <name evidence="17" type="ORF">NJ959_20345</name>
</gene>
<feature type="transmembrane region" description="Helical" evidence="12">
    <location>
        <begin position="91"/>
        <end position="108"/>
    </location>
</feature>
<evidence type="ECO:0000256" key="11">
    <source>
        <dbReference type="SAM" id="Coils"/>
    </source>
</evidence>
<evidence type="ECO:0000256" key="5">
    <source>
        <dbReference type="ARBA" id="ARBA00022553"/>
    </source>
</evidence>
<dbReference type="SUPFAM" id="SSF47384">
    <property type="entry name" value="Homodimeric domain of signal transducing histidine kinase"/>
    <property type="match status" value="1"/>
</dbReference>
<evidence type="ECO:0000259" key="16">
    <source>
        <dbReference type="PROSITE" id="PS50885"/>
    </source>
</evidence>
<sequence length="719" mass="80372">MLLSNHYEMRYVPINKTAAAPYAPIFSDVRGKLAGNVAISKDRKNLIAIYPVLLQALPNEIRPSRVGILFIEYDLTRAKQEAYNDALKRSLVFNGTLIVFCLGLWFFFEITLTRRVSRLVSASNSLAEGNLNVRAGLSGSDELTQISVAFDRMASKIQENTRELHRQNAILKAQQEASIDGISIVDENRKIVSYNQRICELWHIPIGMVETGNDRQLMEWFISNLEDPDRLLNRLEYLYQNPTEIGQGELLLKDGHIFDYYSASVRSPLGDNYGRIWYFRDITERKEAETILTETNQKLAIYNEELARATRLKDEFLANMSHELRTPLNGILGMTEGLEENVFGAINSEQREALQIIRSSGEHLLELINDILDLGKIEAGQIELRRTPTAINQVCQSSISFIKQQSLKKSIQLEVNIPSNLPKLSLDERRIQQVLINLLSNAVKFTPAGGRITLDVTIEQAIGGQLNIFSKTDVESNTVFSPLSSQTTLSSIKIAVSDTGIGIAPENLRKLFKPFIQIDGALNRQYAGTGLGLSLVKRMVELHGGKVGVTSEVGAGSCFTINLPYQDLVIQSPELVSAVPGSLEQDYIERFTKTSPLILLAEDDEVNISTICNYLEAKGYRIVLAKNGQEAINLTKLNLPDLILMDIQMPGIDGLEAIRQIRCDRKLLNIPIIALTALAMTGDREKCLEAGANEYLSKPLKLKQMVTRIEHILVEKDVS</sequence>
<dbReference type="SMART" id="SM00304">
    <property type="entry name" value="HAMP"/>
    <property type="match status" value="1"/>
</dbReference>
<dbReference type="InterPro" id="IPR003660">
    <property type="entry name" value="HAMP_dom"/>
</dbReference>
<keyword evidence="11" id="KW-0175">Coiled coil</keyword>
<dbReference type="InterPro" id="IPR005467">
    <property type="entry name" value="His_kinase_dom"/>
</dbReference>